<evidence type="ECO:0000313" key="2">
    <source>
        <dbReference type="Proteomes" id="UP001204833"/>
    </source>
</evidence>
<dbReference type="GeneID" id="76149930"/>
<dbReference type="AlphaFoldDB" id="A0AAD5BG32"/>
<evidence type="ECO:0000313" key="1">
    <source>
        <dbReference type="EMBL" id="KAI5960869.1"/>
    </source>
</evidence>
<accession>A0AAD5BG32</accession>
<name>A0AAD5BG32_9ASCO</name>
<dbReference type="RefSeq" id="XP_051609623.1">
    <property type="nucleotide sequence ID" value="XM_051751123.1"/>
</dbReference>
<keyword evidence="2" id="KW-1185">Reference proteome</keyword>
<sequence length="117" mass="13333">MLSKSSTYQPLKRSIFAAAQTRRHFSNSCILTQPQYQQQSPFTEGSQANYNYSYLRHFQSRHNAPDANKSSIDINYSASMFGLNSSITTGITSNEVEESWRYADLVHPHVAEFADLF</sequence>
<organism evidence="1 2">
    <name type="scientific">Candida theae</name>
    <dbReference type="NCBI Taxonomy" id="1198502"/>
    <lineage>
        <taxon>Eukaryota</taxon>
        <taxon>Fungi</taxon>
        <taxon>Dikarya</taxon>
        <taxon>Ascomycota</taxon>
        <taxon>Saccharomycotina</taxon>
        <taxon>Pichiomycetes</taxon>
        <taxon>Debaryomycetaceae</taxon>
        <taxon>Candida/Lodderomyces clade</taxon>
        <taxon>Candida</taxon>
    </lineage>
</organism>
<comment type="caution">
    <text evidence="1">The sequence shown here is derived from an EMBL/GenBank/DDBJ whole genome shotgun (WGS) entry which is preliminary data.</text>
</comment>
<proteinExistence type="predicted"/>
<dbReference type="EMBL" id="JAIHNG010000085">
    <property type="protein sequence ID" value="KAI5960869.1"/>
    <property type="molecule type" value="Genomic_DNA"/>
</dbReference>
<protein>
    <submittedName>
        <fullName evidence="1">Uncharacterized protein</fullName>
    </submittedName>
</protein>
<reference evidence="1 2" key="1">
    <citation type="journal article" date="2022" name="DNA Res.">
        <title>Genome analysis of five recently described species of the CUG-Ser clade uncovers Candida theae as a new hybrid lineage with pathogenic potential in the Candida parapsilosis species complex.</title>
        <authorList>
            <person name="Mixao V."/>
            <person name="Del Olmo V."/>
            <person name="Hegedusova E."/>
            <person name="Saus E."/>
            <person name="Pryszcz L."/>
            <person name="Cillingova A."/>
            <person name="Nosek J."/>
            <person name="Gabaldon T."/>
        </authorList>
    </citation>
    <scope>NUCLEOTIDE SEQUENCE [LARGE SCALE GENOMIC DNA]</scope>
    <source>
        <strain evidence="1 2">CBS 12239</strain>
    </source>
</reference>
<dbReference type="Proteomes" id="UP001204833">
    <property type="component" value="Unassembled WGS sequence"/>
</dbReference>
<gene>
    <name evidence="1" type="ORF">KGF57_001871</name>
</gene>